<comment type="caution">
    <text evidence="2">The sequence shown here is derived from an EMBL/GenBank/DDBJ whole genome shotgun (WGS) entry which is preliminary data.</text>
</comment>
<evidence type="ECO:0000313" key="3">
    <source>
        <dbReference type="Proteomes" id="UP000299102"/>
    </source>
</evidence>
<proteinExistence type="predicted"/>
<accession>A0A4C1TJI7</accession>
<dbReference type="Proteomes" id="UP000299102">
    <property type="component" value="Unassembled WGS sequence"/>
</dbReference>
<feature type="compositionally biased region" description="Basic and acidic residues" evidence="1">
    <location>
        <begin position="69"/>
        <end position="79"/>
    </location>
</feature>
<reference evidence="2 3" key="1">
    <citation type="journal article" date="2019" name="Commun. Biol.">
        <title>The bagworm genome reveals a unique fibroin gene that provides high tensile strength.</title>
        <authorList>
            <person name="Kono N."/>
            <person name="Nakamura H."/>
            <person name="Ohtoshi R."/>
            <person name="Tomita M."/>
            <person name="Numata K."/>
            <person name="Arakawa K."/>
        </authorList>
    </citation>
    <scope>NUCLEOTIDE SEQUENCE [LARGE SCALE GENOMIC DNA]</scope>
</reference>
<organism evidence="2 3">
    <name type="scientific">Eumeta variegata</name>
    <name type="common">Bagworm moth</name>
    <name type="synonym">Eumeta japonica</name>
    <dbReference type="NCBI Taxonomy" id="151549"/>
    <lineage>
        <taxon>Eukaryota</taxon>
        <taxon>Metazoa</taxon>
        <taxon>Ecdysozoa</taxon>
        <taxon>Arthropoda</taxon>
        <taxon>Hexapoda</taxon>
        <taxon>Insecta</taxon>
        <taxon>Pterygota</taxon>
        <taxon>Neoptera</taxon>
        <taxon>Endopterygota</taxon>
        <taxon>Lepidoptera</taxon>
        <taxon>Glossata</taxon>
        <taxon>Ditrysia</taxon>
        <taxon>Tineoidea</taxon>
        <taxon>Psychidae</taxon>
        <taxon>Oiketicinae</taxon>
        <taxon>Eumeta</taxon>
    </lineage>
</organism>
<dbReference type="EMBL" id="BGZK01000059">
    <property type="protein sequence ID" value="GBP13750.1"/>
    <property type="molecule type" value="Genomic_DNA"/>
</dbReference>
<evidence type="ECO:0000256" key="1">
    <source>
        <dbReference type="SAM" id="MobiDB-lite"/>
    </source>
</evidence>
<evidence type="ECO:0000313" key="2">
    <source>
        <dbReference type="EMBL" id="GBP13750.1"/>
    </source>
</evidence>
<keyword evidence="3" id="KW-1185">Reference proteome</keyword>
<name>A0A4C1TJI7_EUMVA</name>
<feature type="region of interest" description="Disordered" evidence="1">
    <location>
        <begin position="59"/>
        <end position="98"/>
    </location>
</feature>
<gene>
    <name evidence="2" type="ORF">EVAR_7983_1</name>
</gene>
<feature type="compositionally biased region" description="Basic and acidic residues" evidence="1">
    <location>
        <begin position="89"/>
        <end position="98"/>
    </location>
</feature>
<protein>
    <submittedName>
        <fullName evidence="2">Uncharacterized protein</fullName>
    </submittedName>
</protein>
<sequence length="98" mass="10998">MDCDVCRHATTRCRCSLSAIVVHRNSARDGAAHNSPQTSKSHIAISKVALRCSNATLDHPRRSSVSRSRACERERDSARDAYVSLPVHRPTEWKRDTK</sequence>
<dbReference type="AlphaFoldDB" id="A0A4C1TJI7"/>